<accession>A0ABN8ZIM8</accession>
<name>A0ABN8ZIM8_RANTA</name>
<dbReference type="EMBL" id="OX460345">
    <property type="protein sequence ID" value="CAI9173760.1"/>
    <property type="molecule type" value="Genomic_DNA"/>
</dbReference>
<gene>
    <name evidence="2" type="ORF">MRATA1EN1_LOCUS22722</name>
</gene>
<proteinExistence type="predicted"/>
<evidence type="ECO:0000256" key="1">
    <source>
        <dbReference type="SAM" id="MobiDB-lite"/>
    </source>
</evidence>
<sequence length="89" mass="9248">MVQNLGEAQTSQEAASASRSGPRAALEACAEAWRRSCAARATGGGGPCGDAQAQTVQCEPLAGGVNTAYFWRKPGRSPASWARKMVSSY</sequence>
<feature type="region of interest" description="Disordered" evidence="1">
    <location>
        <begin position="1"/>
        <end position="22"/>
    </location>
</feature>
<organism evidence="2 3">
    <name type="scientific">Rangifer tarandus platyrhynchus</name>
    <name type="common">Svalbard reindeer</name>
    <dbReference type="NCBI Taxonomy" id="3082113"/>
    <lineage>
        <taxon>Eukaryota</taxon>
        <taxon>Metazoa</taxon>
        <taxon>Chordata</taxon>
        <taxon>Craniata</taxon>
        <taxon>Vertebrata</taxon>
        <taxon>Euteleostomi</taxon>
        <taxon>Mammalia</taxon>
        <taxon>Eutheria</taxon>
        <taxon>Laurasiatheria</taxon>
        <taxon>Artiodactyla</taxon>
        <taxon>Ruminantia</taxon>
        <taxon>Pecora</taxon>
        <taxon>Cervidae</taxon>
        <taxon>Odocoileinae</taxon>
        <taxon>Rangifer</taxon>
    </lineage>
</organism>
<evidence type="ECO:0000313" key="3">
    <source>
        <dbReference type="Proteomes" id="UP001176941"/>
    </source>
</evidence>
<protein>
    <submittedName>
        <fullName evidence="2">Uncharacterized protein</fullName>
    </submittedName>
</protein>
<feature type="compositionally biased region" description="Low complexity" evidence="1">
    <location>
        <begin position="7"/>
        <end position="22"/>
    </location>
</feature>
<keyword evidence="3" id="KW-1185">Reference proteome</keyword>
<dbReference type="Proteomes" id="UP001176941">
    <property type="component" value="Chromosome 34"/>
</dbReference>
<evidence type="ECO:0000313" key="2">
    <source>
        <dbReference type="EMBL" id="CAI9173760.1"/>
    </source>
</evidence>
<reference evidence="2" key="1">
    <citation type="submission" date="2023-04" db="EMBL/GenBank/DDBJ databases">
        <authorList>
            <consortium name="ELIXIR-Norway"/>
        </authorList>
    </citation>
    <scope>NUCLEOTIDE SEQUENCE [LARGE SCALE GENOMIC DNA]</scope>
</reference>